<dbReference type="InterPro" id="IPR053022">
    <property type="entry name" value="Chloroplast_translocon_comp"/>
</dbReference>
<evidence type="ECO:0000256" key="1">
    <source>
        <dbReference type="SAM" id="MobiDB-lite"/>
    </source>
</evidence>
<name>A0A843VR50_COLES</name>
<dbReference type="PANTHER" id="PTHR34457">
    <property type="entry name" value="EMBRYO DEFECTIVE 2410"/>
    <property type="match status" value="1"/>
</dbReference>
<gene>
    <name evidence="2" type="ORF">Taro_029435</name>
</gene>
<evidence type="ECO:0000313" key="3">
    <source>
        <dbReference type="Proteomes" id="UP000652761"/>
    </source>
</evidence>
<proteinExistence type="predicted"/>
<dbReference type="AlphaFoldDB" id="A0A843VR50"/>
<feature type="region of interest" description="Disordered" evidence="1">
    <location>
        <begin position="560"/>
        <end position="588"/>
    </location>
</feature>
<dbReference type="OrthoDB" id="1386367at2759"/>
<keyword evidence="3" id="KW-1185">Reference proteome</keyword>
<dbReference type="EMBL" id="NMUH01001955">
    <property type="protein sequence ID" value="MQL96757.1"/>
    <property type="molecule type" value="Genomic_DNA"/>
</dbReference>
<accession>A0A843VR50</accession>
<organism evidence="2 3">
    <name type="scientific">Colocasia esculenta</name>
    <name type="common">Wild taro</name>
    <name type="synonym">Arum esculentum</name>
    <dbReference type="NCBI Taxonomy" id="4460"/>
    <lineage>
        <taxon>Eukaryota</taxon>
        <taxon>Viridiplantae</taxon>
        <taxon>Streptophyta</taxon>
        <taxon>Embryophyta</taxon>
        <taxon>Tracheophyta</taxon>
        <taxon>Spermatophyta</taxon>
        <taxon>Magnoliopsida</taxon>
        <taxon>Liliopsida</taxon>
        <taxon>Araceae</taxon>
        <taxon>Aroideae</taxon>
        <taxon>Colocasieae</taxon>
        <taxon>Colocasia</taxon>
    </lineage>
</organism>
<comment type="caution">
    <text evidence="2">The sequence shown here is derived from an EMBL/GenBank/DDBJ whole genome shotgun (WGS) entry which is preliminary data.</text>
</comment>
<dbReference type="PANTHER" id="PTHR34457:SF3">
    <property type="entry name" value="PROTEIN TIC236, CHLOROPLASTIC"/>
    <property type="match status" value="1"/>
</dbReference>
<reference evidence="2" key="1">
    <citation type="submission" date="2017-07" db="EMBL/GenBank/DDBJ databases">
        <title>Taro Niue Genome Assembly and Annotation.</title>
        <authorList>
            <person name="Atibalentja N."/>
            <person name="Keating K."/>
            <person name="Fields C.J."/>
        </authorList>
    </citation>
    <scope>NUCLEOTIDE SEQUENCE</scope>
    <source>
        <strain evidence="2">Niue_2</strain>
        <tissue evidence="2">Leaf</tissue>
    </source>
</reference>
<protein>
    <submittedName>
        <fullName evidence="2">Uncharacterized protein</fullName>
    </submittedName>
</protein>
<dbReference type="Proteomes" id="UP000652761">
    <property type="component" value="Unassembled WGS sequence"/>
</dbReference>
<evidence type="ECO:0000313" key="2">
    <source>
        <dbReference type="EMBL" id="MQL96757.1"/>
    </source>
</evidence>
<sequence>MNLEHLRNFLLESPLRCFVDQRRNRNNVFAFRWASPGAFSERSHLSQNWRRQRLFTSPQFSWRNADFVWRNSCLHSRSKIKCTQEPFSRSKDLIRPFLPLWEEGLLLIRCSVFVAVLSAAGLLVWYCQFKSRSFVEAHLLPSVCSILSEYLQREINFGKVRSISPLGITLQSCSIGPHQEEFSCGELPIVKLRVRPFASMRRGKIVIDAVLSQPNILVAQKEDFSWLGIPTPSDSSLKRHSSSEEGIDFRTKTRRVAREKAAADWAKERARLAREFARLGYIIPLKYSKLVSGDAVKDVISNSYKLASARPFFCMNEHLHRRDHHSVDMGIEYGLKHAELEKSFGIKTSSNSWFRFWPRMDSDPLRHRFKRKNHKKMNTETHISSKLRILRHSAAAALAYFNCLDGGKTNEPFALPVEGSSYPEYSERGDHPYVVKDDGINKTKDTGLHTVNGNGEFQKQSDLLYDKGDKHLVKVPFGTVPSHFGKEENSKSLNRESSFEGVGGLGGQHDAPCYVRSGSVDALSSICQPHLMVLKIINRLFMPSQNSPFIHRPVEIGKPVTGKLSTSSEQGGELKQDHGGRSNDKLALSNTNLKDSSLEAFEDLFKGNKNLSPQRSISNIKSALFFFSRTIEELLSDYLASQIQRLRSTINMKGAAELAEGVDVIHAEGILKMLPVTLDSVYFSGGSLMLLGYGDQEPRCVTVVH</sequence>
<feature type="compositionally biased region" description="Basic and acidic residues" evidence="1">
    <location>
        <begin position="572"/>
        <end position="584"/>
    </location>
</feature>